<dbReference type="PANTHER" id="PTHR11211">
    <property type="entry name" value="IROQUOIS-CLASS HOMEODOMAIN PROTEIN IRX"/>
    <property type="match status" value="1"/>
</dbReference>
<dbReference type="Proteomes" id="UP001196413">
    <property type="component" value="Unassembled WGS sequence"/>
</dbReference>
<dbReference type="Gene3D" id="1.10.10.60">
    <property type="entry name" value="Homeodomain-like"/>
    <property type="match status" value="1"/>
</dbReference>
<protein>
    <submittedName>
        <fullName evidence="2">Uncharacterized protein</fullName>
    </submittedName>
</protein>
<proteinExistence type="predicted"/>
<dbReference type="GO" id="GO:0000981">
    <property type="term" value="F:DNA-binding transcription factor activity, RNA polymerase II-specific"/>
    <property type="evidence" value="ECO:0007669"/>
    <property type="project" value="TreeGrafter"/>
</dbReference>
<keyword evidence="3" id="KW-1185">Reference proteome</keyword>
<evidence type="ECO:0000313" key="2">
    <source>
        <dbReference type="EMBL" id="KAJ1353094.1"/>
    </source>
</evidence>
<sequence>ANGLNGARRISATRKATAPLKAWLTDHGTYPYPTKDEKVVPAVTAMMTLTQSWGHNLRVLLSSQT</sequence>
<reference evidence="2" key="1">
    <citation type="submission" date="2021-06" db="EMBL/GenBank/DDBJ databases">
        <title>Parelaphostrongylus tenuis whole genome reference sequence.</title>
        <authorList>
            <person name="Garwood T.J."/>
            <person name="Larsen P.A."/>
            <person name="Fountain-Jones N.M."/>
            <person name="Garbe J.R."/>
            <person name="Macchietto M.G."/>
            <person name="Kania S.A."/>
            <person name="Gerhold R.W."/>
            <person name="Richards J.E."/>
            <person name="Wolf T.M."/>
        </authorList>
    </citation>
    <scope>NUCLEOTIDE SEQUENCE</scope>
    <source>
        <strain evidence="2">MNPRO001-30</strain>
        <tissue evidence="2">Meninges</tissue>
    </source>
</reference>
<accession>A0AAD5QKS2</accession>
<organism evidence="2 3">
    <name type="scientific">Parelaphostrongylus tenuis</name>
    <name type="common">Meningeal worm</name>
    <dbReference type="NCBI Taxonomy" id="148309"/>
    <lineage>
        <taxon>Eukaryota</taxon>
        <taxon>Metazoa</taxon>
        <taxon>Ecdysozoa</taxon>
        <taxon>Nematoda</taxon>
        <taxon>Chromadorea</taxon>
        <taxon>Rhabditida</taxon>
        <taxon>Rhabditina</taxon>
        <taxon>Rhabditomorpha</taxon>
        <taxon>Strongyloidea</taxon>
        <taxon>Metastrongylidae</taxon>
        <taxon>Parelaphostrongylus</taxon>
    </lineage>
</organism>
<dbReference type="GO" id="GO:0005634">
    <property type="term" value="C:nucleus"/>
    <property type="evidence" value="ECO:0007669"/>
    <property type="project" value="UniProtKB-SubCell"/>
</dbReference>
<dbReference type="PANTHER" id="PTHR11211:SF40">
    <property type="entry name" value="MIRROR, ISOFORM C"/>
    <property type="match status" value="1"/>
</dbReference>
<gene>
    <name evidence="2" type="ORF">KIN20_009649</name>
</gene>
<comment type="subcellular location">
    <subcellularLocation>
        <location evidence="1">Nucleus</location>
    </subcellularLocation>
</comment>
<dbReference type="AlphaFoldDB" id="A0AAD5QKS2"/>
<dbReference type="GO" id="GO:0030182">
    <property type="term" value="P:neuron differentiation"/>
    <property type="evidence" value="ECO:0007669"/>
    <property type="project" value="TreeGrafter"/>
</dbReference>
<feature type="non-terminal residue" evidence="2">
    <location>
        <position position="1"/>
    </location>
</feature>
<evidence type="ECO:0000256" key="1">
    <source>
        <dbReference type="ARBA" id="ARBA00004123"/>
    </source>
</evidence>
<name>A0AAD5QKS2_PARTN</name>
<comment type="caution">
    <text evidence="2">The sequence shown here is derived from an EMBL/GenBank/DDBJ whole genome shotgun (WGS) entry which is preliminary data.</text>
</comment>
<dbReference type="GO" id="GO:0000978">
    <property type="term" value="F:RNA polymerase II cis-regulatory region sequence-specific DNA binding"/>
    <property type="evidence" value="ECO:0007669"/>
    <property type="project" value="TreeGrafter"/>
</dbReference>
<dbReference type="GO" id="GO:0048468">
    <property type="term" value="P:cell development"/>
    <property type="evidence" value="ECO:0007669"/>
    <property type="project" value="TreeGrafter"/>
</dbReference>
<dbReference type="EMBL" id="JAHQIW010001598">
    <property type="protein sequence ID" value="KAJ1353094.1"/>
    <property type="molecule type" value="Genomic_DNA"/>
</dbReference>
<evidence type="ECO:0000313" key="3">
    <source>
        <dbReference type="Proteomes" id="UP001196413"/>
    </source>
</evidence>